<dbReference type="InterPro" id="IPR029045">
    <property type="entry name" value="ClpP/crotonase-like_dom_sf"/>
</dbReference>
<dbReference type="EC" id="2.1.3.15" evidence="10"/>
<evidence type="ECO:0000259" key="11">
    <source>
        <dbReference type="PROSITE" id="PS50989"/>
    </source>
</evidence>
<dbReference type="HAMAP" id="MF_00823">
    <property type="entry name" value="AcetylCoA_CT_alpha"/>
    <property type="match status" value="1"/>
</dbReference>
<comment type="pathway">
    <text evidence="1 10">Lipid metabolism; malonyl-CoA biosynthesis; malonyl-CoA from acetyl-CoA: step 1/1.</text>
</comment>
<evidence type="ECO:0000313" key="12">
    <source>
        <dbReference type="EMBL" id="UOF92659.1"/>
    </source>
</evidence>
<evidence type="ECO:0000256" key="4">
    <source>
        <dbReference type="ARBA" id="ARBA00022741"/>
    </source>
</evidence>
<evidence type="ECO:0000256" key="10">
    <source>
        <dbReference type="HAMAP-Rule" id="MF_00823"/>
    </source>
</evidence>
<dbReference type="NCBIfam" id="NF041504">
    <property type="entry name" value="AccA_sub"/>
    <property type="match status" value="1"/>
</dbReference>
<keyword evidence="5 10" id="KW-0276">Fatty acid metabolism</keyword>
<sequence>MAGELLFEKPLLELRQKIEELKKFTLEKGIDFSDEVQKLEQRAHELEQQIYGNLTPYQKLQIARSNARPTALNYINGMCSDFIELHGDRSFRDDPALVGGVGKLDGMPVTVIGIQKGHDTKENLYRNFGMVHPEGYRKALRLMKQAEKFQRPVVCLIDTPGAYPGISAEERNQSEAIARNLLAMANLRVPVVSVVTGEGASGGALALGIADRVYMLEHAWYCVIAPESAAAILWKDASQSQRAADSMRITAQDLKQFGIIDGIVPEPLGGAHKDPEQTIQATKQVIVDSLKELCKLSIEELLANRYDKYKSMGQFLE</sequence>
<keyword evidence="4 10" id="KW-0547">Nucleotide-binding</keyword>
<dbReference type="Gene3D" id="3.90.226.10">
    <property type="entry name" value="2-enoyl-CoA Hydratase, Chain A, domain 1"/>
    <property type="match status" value="1"/>
</dbReference>
<comment type="subunit">
    <text evidence="10">Acetyl-CoA carboxylase is a heterohexamer composed of biotin carboxyl carrier protein (AccB), biotin carboxylase (AccC) and two subunits each of ACCase subunit alpha (AccA) and ACCase subunit beta (AccD).</text>
</comment>
<feature type="domain" description="CoA carboxyltransferase C-terminal" evidence="11">
    <location>
        <begin position="38"/>
        <end position="292"/>
    </location>
</feature>
<dbReference type="PRINTS" id="PR01069">
    <property type="entry name" value="ACCCTRFRASEA"/>
</dbReference>
<evidence type="ECO:0000256" key="6">
    <source>
        <dbReference type="ARBA" id="ARBA00022840"/>
    </source>
</evidence>
<evidence type="ECO:0000256" key="1">
    <source>
        <dbReference type="ARBA" id="ARBA00004956"/>
    </source>
</evidence>
<dbReference type="PROSITE" id="PS50989">
    <property type="entry name" value="COA_CT_CTER"/>
    <property type="match status" value="1"/>
</dbReference>
<comment type="subcellular location">
    <subcellularLocation>
        <location evidence="10">Cytoplasm</location>
    </subcellularLocation>
</comment>
<dbReference type="EMBL" id="CP089291">
    <property type="protein sequence ID" value="UOF92659.1"/>
    <property type="molecule type" value="Genomic_DNA"/>
</dbReference>
<name>A0ABY4CRQ1_9BACL</name>
<reference evidence="12" key="1">
    <citation type="submission" date="2021-12" db="EMBL/GenBank/DDBJ databases">
        <title>Alicyclobacillaceae gen. nov., sp. nov., isolated from chalcocite enrichment system.</title>
        <authorList>
            <person name="Jiang Z."/>
        </authorList>
    </citation>
    <scope>NUCLEOTIDE SEQUENCE</scope>
    <source>
        <strain evidence="12">MYW30-H2</strain>
    </source>
</reference>
<dbReference type="GO" id="GO:0003989">
    <property type="term" value="F:acetyl-CoA carboxylase activity"/>
    <property type="evidence" value="ECO:0007669"/>
    <property type="project" value="UniProtKB-EC"/>
</dbReference>
<dbReference type="PANTHER" id="PTHR42853">
    <property type="entry name" value="ACETYL-COENZYME A CARBOXYLASE CARBOXYL TRANSFERASE SUBUNIT ALPHA"/>
    <property type="match status" value="1"/>
</dbReference>
<dbReference type="Proteomes" id="UP000830167">
    <property type="component" value="Chromosome"/>
</dbReference>
<evidence type="ECO:0000256" key="7">
    <source>
        <dbReference type="ARBA" id="ARBA00023098"/>
    </source>
</evidence>
<dbReference type="InterPro" id="IPR011763">
    <property type="entry name" value="COA_CT_C"/>
</dbReference>
<keyword evidence="2 10" id="KW-0444">Lipid biosynthesis</keyword>
<evidence type="ECO:0000256" key="3">
    <source>
        <dbReference type="ARBA" id="ARBA00022679"/>
    </source>
</evidence>
<protein>
    <recommendedName>
        <fullName evidence="10">Acetyl-coenzyme A carboxylase carboxyl transferase subunit alpha</fullName>
        <shortName evidence="10">ACCase subunit alpha</shortName>
        <shortName evidence="10">Acetyl-CoA carboxylase carboxyltransferase subunit alpha</shortName>
        <ecNumber evidence="10">2.1.3.15</ecNumber>
    </recommendedName>
</protein>
<comment type="similarity">
    <text evidence="10">Belongs to the AccA family.</text>
</comment>
<dbReference type="Pfam" id="PF03255">
    <property type="entry name" value="ACCA"/>
    <property type="match status" value="1"/>
</dbReference>
<dbReference type="InterPro" id="IPR001095">
    <property type="entry name" value="Acetyl_CoA_COase_a_su"/>
</dbReference>
<dbReference type="NCBIfam" id="TIGR00513">
    <property type="entry name" value="accA"/>
    <property type="match status" value="1"/>
</dbReference>
<keyword evidence="8 10" id="KW-0275">Fatty acid biosynthesis</keyword>
<evidence type="ECO:0000313" key="13">
    <source>
        <dbReference type="Proteomes" id="UP000830167"/>
    </source>
</evidence>
<dbReference type="SUPFAM" id="SSF52096">
    <property type="entry name" value="ClpP/crotonase"/>
    <property type="match status" value="1"/>
</dbReference>
<comment type="catalytic activity">
    <reaction evidence="9 10">
        <text>N(6)-carboxybiotinyl-L-lysyl-[protein] + acetyl-CoA = N(6)-biotinyl-L-lysyl-[protein] + malonyl-CoA</text>
        <dbReference type="Rhea" id="RHEA:54728"/>
        <dbReference type="Rhea" id="RHEA-COMP:10505"/>
        <dbReference type="Rhea" id="RHEA-COMP:10506"/>
        <dbReference type="ChEBI" id="CHEBI:57288"/>
        <dbReference type="ChEBI" id="CHEBI:57384"/>
        <dbReference type="ChEBI" id="CHEBI:83144"/>
        <dbReference type="ChEBI" id="CHEBI:83145"/>
        <dbReference type="EC" id="2.1.3.15"/>
    </reaction>
</comment>
<keyword evidence="3 10" id="KW-0808">Transferase</keyword>
<keyword evidence="13" id="KW-1185">Reference proteome</keyword>
<evidence type="ECO:0000256" key="5">
    <source>
        <dbReference type="ARBA" id="ARBA00022832"/>
    </source>
</evidence>
<dbReference type="PANTHER" id="PTHR42853:SF3">
    <property type="entry name" value="ACETYL-COENZYME A CARBOXYLASE CARBOXYL TRANSFERASE SUBUNIT ALPHA, CHLOROPLASTIC"/>
    <property type="match status" value="1"/>
</dbReference>
<evidence type="ECO:0000256" key="8">
    <source>
        <dbReference type="ARBA" id="ARBA00023160"/>
    </source>
</evidence>
<accession>A0ABY4CRQ1</accession>
<evidence type="ECO:0000256" key="9">
    <source>
        <dbReference type="ARBA" id="ARBA00049152"/>
    </source>
</evidence>
<dbReference type="RefSeq" id="WP_347439330.1">
    <property type="nucleotide sequence ID" value="NZ_CP089291.1"/>
</dbReference>
<evidence type="ECO:0000256" key="2">
    <source>
        <dbReference type="ARBA" id="ARBA00022516"/>
    </source>
</evidence>
<organism evidence="12 13">
    <name type="scientific">Fodinisporobacter ferrooxydans</name>
    <dbReference type="NCBI Taxonomy" id="2901836"/>
    <lineage>
        <taxon>Bacteria</taxon>
        <taxon>Bacillati</taxon>
        <taxon>Bacillota</taxon>
        <taxon>Bacilli</taxon>
        <taxon>Bacillales</taxon>
        <taxon>Alicyclobacillaceae</taxon>
        <taxon>Fodinisporobacter</taxon>
    </lineage>
</organism>
<keyword evidence="12" id="KW-0436">Ligase</keyword>
<keyword evidence="7 10" id="KW-0443">Lipid metabolism</keyword>
<comment type="function">
    <text evidence="10">Component of the acetyl coenzyme A carboxylase (ACC) complex. First, biotin carboxylase catalyzes the carboxylation of biotin on its carrier protein (BCCP) and then the CO(2) group is transferred by the carboxyltransferase to acetyl-CoA to form malonyl-CoA.</text>
</comment>
<dbReference type="NCBIfam" id="NF004344">
    <property type="entry name" value="PRK05724.1"/>
    <property type="match status" value="1"/>
</dbReference>
<gene>
    <name evidence="10" type="primary">accA</name>
    <name evidence="12" type="ORF">LSG31_11130</name>
</gene>
<keyword evidence="6 10" id="KW-0067">ATP-binding</keyword>
<proteinExistence type="inferred from homology"/>
<keyword evidence="10" id="KW-0963">Cytoplasm</keyword>